<keyword evidence="4" id="KW-0904">Protein phosphatase</keyword>
<dbReference type="PANTHER" id="PTHR19134">
    <property type="entry name" value="RECEPTOR-TYPE TYROSINE-PROTEIN PHOSPHATASE"/>
    <property type="match status" value="1"/>
</dbReference>
<dbReference type="AlphaFoldDB" id="A0A0R3VSD4"/>
<keyword evidence="3" id="KW-0378">Hydrolase</keyword>
<dbReference type="EMBL" id="UYRS01000004">
    <property type="protein sequence ID" value="VDK20126.1"/>
    <property type="molecule type" value="Genomic_DNA"/>
</dbReference>
<evidence type="ECO:0000313" key="8">
    <source>
        <dbReference type="WBParaSite" id="TASK_0000005701-mRNA-1"/>
    </source>
</evidence>
<evidence type="ECO:0000256" key="4">
    <source>
        <dbReference type="ARBA" id="ARBA00022912"/>
    </source>
</evidence>
<dbReference type="Pfam" id="PF00102">
    <property type="entry name" value="Y_phosphatase"/>
    <property type="match status" value="1"/>
</dbReference>
<evidence type="ECO:0000256" key="1">
    <source>
        <dbReference type="ARBA" id="ARBA00009580"/>
    </source>
</evidence>
<name>A0A0R3VSD4_TAEAS</name>
<reference evidence="8" key="1">
    <citation type="submission" date="2017-02" db="UniProtKB">
        <authorList>
            <consortium name="WormBaseParasite"/>
        </authorList>
    </citation>
    <scope>IDENTIFICATION</scope>
</reference>
<keyword evidence="7" id="KW-1185">Reference proteome</keyword>
<dbReference type="OrthoDB" id="6248103at2759"/>
<organism evidence="8">
    <name type="scientific">Taenia asiatica</name>
    <name type="common">Asian tapeworm</name>
    <dbReference type="NCBI Taxonomy" id="60517"/>
    <lineage>
        <taxon>Eukaryota</taxon>
        <taxon>Metazoa</taxon>
        <taxon>Spiralia</taxon>
        <taxon>Lophotrochozoa</taxon>
        <taxon>Platyhelminthes</taxon>
        <taxon>Cestoda</taxon>
        <taxon>Eucestoda</taxon>
        <taxon>Cyclophyllidea</taxon>
        <taxon>Taeniidae</taxon>
        <taxon>Taenia</taxon>
    </lineage>
</organism>
<evidence type="ECO:0000256" key="3">
    <source>
        <dbReference type="ARBA" id="ARBA00022801"/>
    </source>
</evidence>
<dbReference type="STRING" id="60517.A0A0R3VSD4"/>
<gene>
    <name evidence="6" type="ORF">TASK_LOCUS58</name>
</gene>
<dbReference type="Gene3D" id="3.90.190.10">
    <property type="entry name" value="Protein tyrosine phosphatase superfamily"/>
    <property type="match status" value="1"/>
</dbReference>
<proteinExistence type="inferred from homology"/>
<dbReference type="PROSITE" id="PS50055">
    <property type="entry name" value="TYR_PHOSPHATASE_PTP"/>
    <property type="match status" value="1"/>
</dbReference>
<reference evidence="6 7" key="2">
    <citation type="submission" date="2018-11" db="EMBL/GenBank/DDBJ databases">
        <authorList>
            <consortium name="Pathogen Informatics"/>
        </authorList>
    </citation>
    <scope>NUCLEOTIDE SEQUENCE [LARGE SCALE GENOMIC DNA]</scope>
</reference>
<dbReference type="InterPro" id="IPR000242">
    <property type="entry name" value="PTP_cat"/>
</dbReference>
<dbReference type="GO" id="GO:0004725">
    <property type="term" value="F:protein tyrosine phosphatase activity"/>
    <property type="evidence" value="ECO:0007669"/>
    <property type="project" value="UniProtKB-EC"/>
</dbReference>
<evidence type="ECO:0000256" key="2">
    <source>
        <dbReference type="ARBA" id="ARBA00013064"/>
    </source>
</evidence>
<dbReference type="WBParaSite" id="TASK_0000005701-mRNA-1">
    <property type="protein sequence ID" value="TASK_0000005701-mRNA-1"/>
    <property type="gene ID" value="TASK_0000005701"/>
</dbReference>
<comment type="similarity">
    <text evidence="1">Belongs to the protein-tyrosine phosphatase family.</text>
</comment>
<evidence type="ECO:0000313" key="7">
    <source>
        <dbReference type="Proteomes" id="UP000282613"/>
    </source>
</evidence>
<dbReference type="EC" id="3.1.3.48" evidence="2"/>
<sequence>MDVYVEGFDYDWIQLSWPPPTVRRPATPPIAYVVSVRRGKTCWEREVILSAPWITERESAFIKQSAERLRSTHKCSGQMARVMYGQLDGYWPDFPGSRRQTWVQGWNRASVDEQGPLGIFAVTMRELQSSTLYNFDITPIFHPSVNILAESTSIEARTASTSSSVTLEVQGTSVRIYKYEPYELTISEIGAYPIHCNRSAPTLNNGAAERLCGKFTRNAGNQVKTTLAAGAVYRLKVRPIHSDLPFQKVLRISPHQLKFQPKIKAIALSSNLVYINVVHLNITVSNPLAFIVRICQTKDPKECKMHPLYYEVVSSYSLYQNRSVWQTGELGDSAHFTARIQPTTNTNLQVSLHAYPAYSSSGEELLLTSTTSETRKHSCRSWCIWPAGDWSNTHGSAIGAYDREFARRTADNEACEGYCGPLSEAIDGESGCATGQKRLKPCNLPLCSAVAPIGCATDADSTQGTSWISIEWKNPRESLSSFPKFLILVTSRYDAEMSLVFVEKTDLSVLPPFLRTAVQSLQHRLINLITEDVRRVNVTNLAQNTDYNISIIPYLSDGSIGAVLVKTVKTKVGAPCSVENVRLGRIGSDVSLAWRLRLERTCSAPTDLVVEINGTRRDVKLSHPFNGVYLKHNFEFCRTYSFRLRFESLGGMRPYPYTLSSEIEYPDISDKAPITYLTDGESYLRVSYASEHLHCVYECALQWGVWPNFTYCHTIPASPTGCNLPELKEGFVYNVKARVQPRGSTSYCKNEKFASAWSKPLAVSTALSKSEVKTHNVTVTAYIPEREEKEESSSGCLLPHAEHSGMKEIRRNALPAVEQELRRIEAQCTKTSTQLLRHPERLDSKLYKTTIYVLCWDLGAPERQMPRSRVDQNRLKLTKKYALIDLCPPDDVDPKATPIALNAPDCWSCLTFYVAAQALKRCSVGLFWQAIWDNDVQVIVMLTRLYEGEKEKCWPYWSRKHDSKESDGEGDGLNSELCFTTYSNIVSAISVVFSLYAISAVENQLPTYSSHDLVFLMQYISIYDFSSYYIRSLMGKTGEFVAFE</sequence>
<evidence type="ECO:0000259" key="5">
    <source>
        <dbReference type="PROSITE" id="PS50055"/>
    </source>
</evidence>
<dbReference type="InterPro" id="IPR029021">
    <property type="entry name" value="Prot-tyrosine_phosphatase-like"/>
</dbReference>
<feature type="domain" description="Tyrosine-protein phosphatase" evidence="5">
    <location>
        <begin position="865"/>
        <end position="968"/>
    </location>
</feature>
<dbReference type="Proteomes" id="UP000282613">
    <property type="component" value="Unassembled WGS sequence"/>
</dbReference>
<evidence type="ECO:0000313" key="6">
    <source>
        <dbReference type="EMBL" id="VDK20126.1"/>
    </source>
</evidence>
<protein>
    <recommendedName>
        <fullName evidence="2">protein-tyrosine-phosphatase</fullName>
        <ecNumber evidence="2">3.1.3.48</ecNumber>
    </recommendedName>
</protein>
<dbReference type="PANTHER" id="PTHR19134:SF562">
    <property type="entry name" value="PROTEIN-TYROSINE-PHOSPHATASE"/>
    <property type="match status" value="1"/>
</dbReference>
<dbReference type="InterPro" id="IPR050348">
    <property type="entry name" value="Protein-Tyr_Phosphatase"/>
</dbReference>
<accession>A0A0R3VSD4</accession>
<dbReference type="SUPFAM" id="SSF52799">
    <property type="entry name" value="(Phosphotyrosine protein) phosphatases II"/>
    <property type="match status" value="1"/>
</dbReference>